<proteinExistence type="predicted"/>
<evidence type="ECO:0008006" key="4">
    <source>
        <dbReference type="Google" id="ProtNLM"/>
    </source>
</evidence>
<protein>
    <recommendedName>
        <fullName evidence="4">Transmembrane protein</fullName>
    </recommendedName>
</protein>
<comment type="caution">
    <text evidence="2">The sequence shown here is derived from an EMBL/GenBank/DDBJ whole genome shotgun (WGS) entry which is preliminary data.</text>
</comment>
<accession>A0A396JA31</accession>
<keyword evidence="1" id="KW-1133">Transmembrane helix</keyword>
<evidence type="ECO:0000313" key="3">
    <source>
        <dbReference type="Proteomes" id="UP000265566"/>
    </source>
</evidence>
<feature type="transmembrane region" description="Helical" evidence="1">
    <location>
        <begin position="45"/>
        <end position="73"/>
    </location>
</feature>
<gene>
    <name evidence="2" type="ORF">MtrunA17_Chr2g0295221</name>
</gene>
<name>A0A396JA31_MEDTR</name>
<dbReference type="Gramene" id="rna8919">
    <property type="protein sequence ID" value="RHN73133.1"/>
    <property type="gene ID" value="gene8919"/>
</dbReference>
<sequence>MGSRSSCDALSRLITKWKSTKGWGVESKISTLKKLRKFGLKYRGFCFLFFLVEKVTIVLLLFICEVILCTILYHCINAFICL</sequence>
<reference evidence="3" key="1">
    <citation type="journal article" date="2018" name="Nat. Plants">
        <title>Whole-genome landscape of Medicago truncatula symbiotic genes.</title>
        <authorList>
            <person name="Pecrix Y."/>
            <person name="Staton S.E."/>
            <person name="Sallet E."/>
            <person name="Lelandais-Briere C."/>
            <person name="Moreau S."/>
            <person name="Carrere S."/>
            <person name="Blein T."/>
            <person name="Jardinaud M.F."/>
            <person name="Latrasse D."/>
            <person name="Zouine M."/>
            <person name="Zahm M."/>
            <person name="Kreplak J."/>
            <person name="Mayjonade B."/>
            <person name="Satge C."/>
            <person name="Perez M."/>
            <person name="Cauet S."/>
            <person name="Marande W."/>
            <person name="Chantry-Darmon C."/>
            <person name="Lopez-Roques C."/>
            <person name="Bouchez O."/>
            <person name="Berard A."/>
            <person name="Debelle F."/>
            <person name="Munos S."/>
            <person name="Bendahmane A."/>
            <person name="Berges H."/>
            <person name="Niebel A."/>
            <person name="Buitink J."/>
            <person name="Frugier F."/>
            <person name="Benhamed M."/>
            <person name="Crespi M."/>
            <person name="Gouzy J."/>
            <person name="Gamas P."/>
        </authorList>
    </citation>
    <scope>NUCLEOTIDE SEQUENCE [LARGE SCALE GENOMIC DNA]</scope>
    <source>
        <strain evidence="3">cv. Jemalong A17</strain>
    </source>
</reference>
<dbReference type="EMBL" id="PSQE01000002">
    <property type="protein sequence ID" value="RHN73133.1"/>
    <property type="molecule type" value="Genomic_DNA"/>
</dbReference>
<evidence type="ECO:0000313" key="2">
    <source>
        <dbReference type="EMBL" id="RHN73133.1"/>
    </source>
</evidence>
<keyword evidence="1" id="KW-0472">Membrane</keyword>
<organism evidence="2 3">
    <name type="scientific">Medicago truncatula</name>
    <name type="common">Barrel medic</name>
    <name type="synonym">Medicago tribuloides</name>
    <dbReference type="NCBI Taxonomy" id="3880"/>
    <lineage>
        <taxon>Eukaryota</taxon>
        <taxon>Viridiplantae</taxon>
        <taxon>Streptophyta</taxon>
        <taxon>Embryophyta</taxon>
        <taxon>Tracheophyta</taxon>
        <taxon>Spermatophyta</taxon>
        <taxon>Magnoliopsida</taxon>
        <taxon>eudicotyledons</taxon>
        <taxon>Gunneridae</taxon>
        <taxon>Pentapetalae</taxon>
        <taxon>rosids</taxon>
        <taxon>fabids</taxon>
        <taxon>Fabales</taxon>
        <taxon>Fabaceae</taxon>
        <taxon>Papilionoideae</taxon>
        <taxon>50 kb inversion clade</taxon>
        <taxon>NPAAA clade</taxon>
        <taxon>Hologalegina</taxon>
        <taxon>IRL clade</taxon>
        <taxon>Trifolieae</taxon>
        <taxon>Medicago</taxon>
    </lineage>
</organism>
<keyword evidence="1" id="KW-0812">Transmembrane</keyword>
<dbReference type="AlphaFoldDB" id="A0A396JA31"/>
<evidence type="ECO:0000256" key="1">
    <source>
        <dbReference type="SAM" id="Phobius"/>
    </source>
</evidence>
<dbReference type="Proteomes" id="UP000265566">
    <property type="component" value="Chromosome 2"/>
</dbReference>